<proteinExistence type="predicted"/>
<feature type="domain" description="HTH iclR-type" evidence="4">
    <location>
        <begin position="14"/>
        <end position="75"/>
    </location>
</feature>
<dbReference type="PROSITE" id="PS51077">
    <property type="entry name" value="HTH_ICLR"/>
    <property type="match status" value="1"/>
</dbReference>
<protein>
    <submittedName>
        <fullName evidence="6">IclR family transcriptional regulator</fullName>
    </submittedName>
</protein>
<dbReference type="Gene3D" id="3.30.450.40">
    <property type="match status" value="1"/>
</dbReference>
<dbReference type="InterPro" id="IPR050707">
    <property type="entry name" value="HTH_MetabolicPath_Reg"/>
</dbReference>
<keyword evidence="3" id="KW-0804">Transcription</keyword>
<dbReference type="GO" id="GO:0045892">
    <property type="term" value="P:negative regulation of DNA-templated transcription"/>
    <property type="evidence" value="ECO:0007669"/>
    <property type="project" value="TreeGrafter"/>
</dbReference>
<dbReference type="PROSITE" id="PS51078">
    <property type="entry name" value="ICLR_ED"/>
    <property type="match status" value="1"/>
</dbReference>
<keyword evidence="7" id="KW-1185">Reference proteome</keyword>
<dbReference type="InterPro" id="IPR014757">
    <property type="entry name" value="Tscrpt_reg_IclR_C"/>
</dbReference>
<dbReference type="InterPro" id="IPR036388">
    <property type="entry name" value="WH-like_DNA-bd_sf"/>
</dbReference>
<dbReference type="PANTHER" id="PTHR30136">
    <property type="entry name" value="HELIX-TURN-HELIX TRANSCRIPTIONAL REGULATOR, ICLR FAMILY"/>
    <property type="match status" value="1"/>
</dbReference>
<dbReference type="GO" id="GO:0003677">
    <property type="term" value="F:DNA binding"/>
    <property type="evidence" value="ECO:0007669"/>
    <property type="project" value="UniProtKB-KW"/>
</dbReference>
<evidence type="ECO:0000313" key="7">
    <source>
        <dbReference type="Proteomes" id="UP000515563"/>
    </source>
</evidence>
<organism evidence="6 7">
    <name type="scientific">Kribbella qitaiheensis</name>
    <dbReference type="NCBI Taxonomy" id="1544730"/>
    <lineage>
        <taxon>Bacteria</taxon>
        <taxon>Bacillati</taxon>
        <taxon>Actinomycetota</taxon>
        <taxon>Actinomycetes</taxon>
        <taxon>Propionibacteriales</taxon>
        <taxon>Kribbellaceae</taxon>
        <taxon>Kribbella</taxon>
    </lineage>
</organism>
<dbReference type="SUPFAM" id="SSF46785">
    <property type="entry name" value="Winged helix' DNA-binding domain"/>
    <property type="match status" value="1"/>
</dbReference>
<evidence type="ECO:0000259" key="5">
    <source>
        <dbReference type="PROSITE" id="PS51078"/>
    </source>
</evidence>
<dbReference type="EMBL" id="CP043661">
    <property type="protein sequence ID" value="QNE21352.1"/>
    <property type="molecule type" value="Genomic_DNA"/>
</dbReference>
<dbReference type="RefSeq" id="WP_185443752.1">
    <property type="nucleotide sequence ID" value="NZ_CP043661.1"/>
</dbReference>
<dbReference type="Proteomes" id="UP000515563">
    <property type="component" value="Chromosome"/>
</dbReference>
<feature type="domain" description="IclR-ED" evidence="5">
    <location>
        <begin position="76"/>
        <end position="260"/>
    </location>
</feature>
<keyword evidence="2" id="KW-0238">DNA-binding</keyword>
<evidence type="ECO:0000256" key="2">
    <source>
        <dbReference type="ARBA" id="ARBA00023125"/>
    </source>
</evidence>
<dbReference type="InterPro" id="IPR036390">
    <property type="entry name" value="WH_DNA-bd_sf"/>
</dbReference>
<dbReference type="PANTHER" id="PTHR30136:SF24">
    <property type="entry name" value="HTH-TYPE TRANSCRIPTIONAL REPRESSOR ALLR"/>
    <property type="match status" value="1"/>
</dbReference>
<dbReference type="GO" id="GO:0003700">
    <property type="term" value="F:DNA-binding transcription factor activity"/>
    <property type="evidence" value="ECO:0007669"/>
    <property type="project" value="TreeGrafter"/>
</dbReference>
<evidence type="ECO:0000256" key="1">
    <source>
        <dbReference type="ARBA" id="ARBA00023015"/>
    </source>
</evidence>
<dbReference type="Pfam" id="PF01614">
    <property type="entry name" value="IclR_C"/>
    <property type="match status" value="1"/>
</dbReference>
<dbReference type="SUPFAM" id="SSF55781">
    <property type="entry name" value="GAF domain-like"/>
    <property type="match status" value="1"/>
</dbReference>
<dbReference type="KEGG" id="kqi:F1D05_29815"/>
<dbReference type="InterPro" id="IPR029016">
    <property type="entry name" value="GAF-like_dom_sf"/>
</dbReference>
<keyword evidence="1" id="KW-0805">Transcription regulation</keyword>
<evidence type="ECO:0000313" key="6">
    <source>
        <dbReference type="EMBL" id="QNE21352.1"/>
    </source>
</evidence>
<dbReference type="AlphaFoldDB" id="A0A7G6X537"/>
<evidence type="ECO:0000259" key="4">
    <source>
        <dbReference type="PROSITE" id="PS51077"/>
    </source>
</evidence>
<dbReference type="SMART" id="SM00346">
    <property type="entry name" value="HTH_ICLR"/>
    <property type="match status" value="1"/>
</dbReference>
<accession>A0A7G6X537</accession>
<dbReference type="Pfam" id="PF09339">
    <property type="entry name" value="HTH_IclR"/>
    <property type="match status" value="1"/>
</dbReference>
<reference evidence="7" key="1">
    <citation type="submission" date="2019-09" db="EMBL/GenBank/DDBJ databases">
        <title>Antimicrobial potential of Antarctic Bacteria.</title>
        <authorList>
            <person name="Benaud N."/>
            <person name="Edwards R.J."/>
            <person name="Ferrari B.C."/>
        </authorList>
    </citation>
    <scope>NUCLEOTIDE SEQUENCE [LARGE SCALE GENOMIC DNA]</scope>
    <source>
        <strain evidence="7">SPB151</strain>
    </source>
</reference>
<gene>
    <name evidence="6" type="ORF">F1D05_29815</name>
</gene>
<dbReference type="Gene3D" id="1.10.10.10">
    <property type="entry name" value="Winged helix-like DNA-binding domain superfamily/Winged helix DNA-binding domain"/>
    <property type="match status" value="1"/>
</dbReference>
<name>A0A7G6X537_9ACTN</name>
<sequence length="263" mass="28883">MTGMAEGSGYRERNSTADRALSILQLYSDERPELTALDVAEHLGVARSTAYRYLQTLVQSDFLAETGRGGFRLGLRILELSRIARTGYDLTALALPRMRDLAERYRQTVLLTKQMGAAVICLEREEAYGQYVRLSYERGTVLDFNAGASALVLFAWLPEATVRELLATTQVRKFTPKTLVEPDEIIERLAQIRQQGFALTDGEVDPNAVGIAAPVFGRDGQVLAAVSMVFIRPLVALTEIDDLVASVRSTAEVITQDAAAVGR</sequence>
<evidence type="ECO:0000256" key="3">
    <source>
        <dbReference type="ARBA" id="ARBA00023163"/>
    </source>
</evidence>
<dbReference type="InterPro" id="IPR005471">
    <property type="entry name" value="Tscrpt_reg_IclR_N"/>
</dbReference>
<reference evidence="6 7" key="2">
    <citation type="journal article" date="2020" name="Microbiol. Resour. Announc.">
        <title>Antarctic desert soil bacteria exhibit high novel natural product potential, evaluated through long-read genome sequencing and comparative genomics.</title>
        <authorList>
            <person name="Benaud N."/>
            <person name="Edwards R.J."/>
            <person name="Amos T.G."/>
            <person name="D'Agostino P.M."/>
            <person name="Gutierrez-Chavez C."/>
            <person name="Montgomery K."/>
            <person name="Nicetic I."/>
            <person name="Ferrari B.C."/>
        </authorList>
    </citation>
    <scope>NUCLEOTIDE SEQUENCE [LARGE SCALE GENOMIC DNA]</scope>
    <source>
        <strain evidence="6 7">SPB151</strain>
    </source>
</reference>